<keyword evidence="1" id="KW-1133">Transmembrane helix</keyword>
<feature type="transmembrane region" description="Helical" evidence="1">
    <location>
        <begin position="42"/>
        <end position="62"/>
    </location>
</feature>
<feature type="transmembrane region" description="Helical" evidence="1">
    <location>
        <begin position="147"/>
        <end position="163"/>
    </location>
</feature>
<dbReference type="STRING" id="1802500.A2801_00855"/>
<name>A0A1F7YMF4_9BACT</name>
<feature type="transmembrane region" description="Helical" evidence="1">
    <location>
        <begin position="110"/>
        <end position="135"/>
    </location>
</feature>
<evidence type="ECO:0000313" key="2">
    <source>
        <dbReference type="EMBL" id="OGM28453.1"/>
    </source>
</evidence>
<keyword evidence="1" id="KW-0812">Transmembrane</keyword>
<accession>A0A1F7YMF4</accession>
<protein>
    <submittedName>
        <fullName evidence="2">Uncharacterized protein</fullName>
    </submittedName>
</protein>
<organism evidence="2 3">
    <name type="scientific">Candidatus Woesebacteria bacterium RIFCSPHIGHO2_01_FULL_41_10</name>
    <dbReference type="NCBI Taxonomy" id="1802500"/>
    <lineage>
        <taxon>Bacteria</taxon>
        <taxon>Candidatus Woeseibacteriota</taxon>
    </lineage>
</organism>
<dbReference type="EMBL" id="MGGM01000030">
    <property type="protein sequence ID" value="OGM28453.1"/>
    <property type="molecule type" value="Genomic_DNA"/>
</dbReference>
<proteinExistence type="predicted"/>
<sequence>MGDAEDEKKVKLENINGTQSVSDLDKIISREQEIKKTGVGGYIFWGLAIPPFSTIWSIYAAYKKGVLHLLMPTMTFVYTIFFGLFSLLIFSAPKAFTDVASAKLQTETKVVHVPTLLTTGVIVLTILGLVGGFYLRSKAKKQGSLSVSHMLLLVIILALQFFVEVRELAFISSLVNQSFSGLYIGF</sequence>
<dbReference type="AlphaFoldDB" id="A0A1F7YMF4"/>
<feature type="transmembrane region" description="Helical" evidence="1">
    <location>
        <begin position="69"/>
        <end position="90"/>
    </location>
</feature>
<reference evidence="2 3" key="1">
    <citation type="journal article" date="2016" name="Nat. Commun.">
        <title>Thousands of microbial genomes shed light on interconnected biogeochemical processes in an aquifer system.</title>
        <authorList>
            <person name="Anantharaman K."/>
            <person name="Brown C.T."/>
            <person name="Hug L.A."/>
            <person name="Sharon I."/>
            <person name="Castelle C.J."/>
            <person name="Probst A.J."/>
            <person name="Thomas B.C."/>
            <person name="Singh A."/>
            <person name="Wilkins M.J."/>
            <person name="Karaoz U."/>
            <person name="Brodie E.L."/>
            <person name="Williams K.H."/>
            <person name="Hubbard S.S."/>
            <person name="Banfield J.F."/>
        </authorList>
    </citation>
    <scope>NUCLEOTIDE SEQUENCE [LARGE SCALE GENOMIC DNA]</scope>
</reference>
<gene>
    <name evidence="2" type="ORF">A2801_00855</name>
</gene>
<comment type="caution">
    <text evidence="2">The sequence shown here is derived from an EMBL/GenBank/DDBJ whole genome shotgun (WGS) entry which is preliminary data.</text>
</comment>
<keyword evidence="1" id="KW-0472">Membrane</keyword>
<dbReference type="Proteomes" id="UP000177263">
    <property type="component" value="Unassembled WGS sequence"/>
</dbReference>
<evidence type="ECO:0000313" key="3">
    <source>
        <dbReference type="Proteomes" id="UP000177263"/>
    </source>
</evidence>
<evidence type="ECO:0000256" key="1">
    <source>
        <dbReference type="SAM" id="Phobius"/>
    </source>
</evidence>